<dbReference type="Gene3D" id="2.130.10.130">
    <property type="entry name" value="Integrin alpha, N-terminal"/>
    <property type="match status" value="2"/>
</dbReference>
<sequence length="638" mass="70739">MAFFNTFSAEKTCLSLIPGSCIYFHIFSFLIYEIIHCSIGLKFISSYIYYLWYKKQADLYLSFTRSKSMKTRILFILIVFLSLTGNSNAVIQSPVLKWKNGGCYSSWCETGWYSSPAVADLDKDGKSEVIGASYSVFILNGEDGSLKFRMDPDGDRVWPGIVIADINGDNELEIITAHAKGYVHVFDCNGNIIWSRQPASRELRGLSVYDLDADGRMEIIVTAAVQSRENIWVYEHDGTLRNGWPQLDNDSGYAHGVFNSNASIGDIDSDGIGEIIVPSDVHYICAYKPDGVQIKADAIYGDKAWGEVDVWESLETEIKSQGECDGVRTESWRTNFAHGPASIADLNNDNKLEIVVTGNVYNCEVGHPPGLYNGVYIFNADRSRFNKDGFNWETVPVDTGAPLTEDYDIIENNMPNPVLADIDGDGNKEIIYSSYDGKVHAFWLDKTEHHNWPCLVYKPSEGFYRFASEPVIADLDNNGKAEVIFASWVQKGKNKTGKLHILDYKGIPLYEIDLPPAVGSWDWNGGLAAPTIANIDNDPDFEIVINTARSGLIAYDLPGTANARILWGTGRGTYQRTGMAVPAGDINNNFRVELADAVYGLQISSGQIPSKIQINADVNGDGRIGIIDVIYILQIISQ</sequence>
<proteinExistence type="predicted"/>
<dbReference type="PANTHER" id="PTHR21419:SF23">
    <property type="entry name" value="PROTEIN DEFECTIVE IN EXINE FORMATION 1"/>
    <property type="match status" value="1"/>
</dbReference>
<dbReference type="InterPro" id="IPR013517">
    <property type="entry name" value="FG-GAP"/>
</dbReference>
<keyword evidence="8" id="KW-1185">Reference proteome</keyword>
<evidence type="ECO:0000256" key="4">
    <source>
        <dbReference type="ARBA" id="ARBA00022989"/>
    </source>
</evidence>
<reference evidence="7" key="1">
    <citation type="journal article" date="2021" name="Microb. Physiol.">
        <title>Proteogenomic Insights into the Physiology of Marine, Sulfate-Reducing, Filamentous Desulfonema limicola and Desulfonema magnum.</title>
        <authorList>
            <person name="Schnaars V."/>
            <person name="Wohlbrand L."/>
            <person name="Scheve S."/>
            <person name="Hinrichs C."/>
            <person name="Reinhardt R."/>
            <person name="Rabus R."/>
        </authorList>
    </citation>
    <scope>NUCLEOTIDE SEQUENCE</scope>
    <source>
        <strain evidence="7">5ac10</strain>
    </source>
</reference>
<dbReference type="KEGG" id="dli:dnl_52530"/>
<dbReference type="Pfam" id="PF13517">
    <property type="entry name" value="FG-GAP_3"/>
    <property type="match status" value="2"/>
</dbReference>
<dbReference type="PROSITE" id="PS00018">
    <property type="entry name" value="EF_HAND_1"/>
    <property type="match status" value="1"/>
</dbReference>
<keyword evidence="3" id="KW-0732">Signal</keyword>
<evidence type="ECO:0000256" key="2">
    <source>
        <dbReference type="ARBA" id="ARBA00022692"/>
    </source>
</evidence>
<evidence type="ECO:0000256" key="6">
    <source>
        <dbReference type="SAM" id="Phobius"/>
    </source>
</evidence>
<feature type="transmembrane region" description="Helical" evidence="6">
    <location>
        <begin position="73"/>
        <end position="91"/>
    </location>
</feature>
<feature type="transmembrane region" description="Helical" evidence="6">
    <location>
        <begin position="22"/>
        <end position="52"/>
    </location>
</feature>
<accession>A0A975BCD8</accession>
<dbReference type="SUPFAM" id="SSF69318">
    <property type="entry name" value="Integrin alpha N-terminal domain"/>
    <property type="match status" value="2"/>
</dbReference>
<dbReference type="InterPro" id="IPR028994">
    <property type="entry name" value="Integrin_alpha_N"/>
</dbReference>
<dbReference type="InterPro" id="IPR045232">
    <property type="entry name" value="FAM234"/>
</dbReference>
<gene>
    <name evidence="7" type="ORF">dnl_52530</name>
</gene>
<evidence type="ECO:0000256" key="1">
    <source>
        <dbReference type="ARBA" id="ARBA00004167"/>
    </source>
</evidence>
<dbReference type="InterPro" id="IPR036439">
    <property type="entry name" value="Dockerin_dom_sf"/>
</dbReference>
<organism evidence="7 8">
    <name type="scientific">Desulfonema limicola</name>
    <dbReference type="NCBI Taxonomy" id="45656"/>
    <lineage>
        <taxon>Bacteria</taxon>
        <taxon>Pseudomonadati</taxon>
        <taxon>Thermodesulfobacteriota</taxon>
        <taxon>Desulfobacteria</taxon>
        <taxon>Desulfobacterales</taxon>
        <taxon>Desulfococcaceae</taxon>
        <taxon>Desulfonema</taxon>
    </lineage>
</organism>
<dbReference type="EMBL" id="CP061799">
    <property type="protein sequence ID" value="QTA82867.1"/>
    <property type="molecule type" value="Genomic_DNA"/>
</dbReference>
<keyword evidence="2 6" id="KW-0812">Transmembrane</keyword>
<dbReference type="GO" id="GO:0000272">
    <property type="term" value="P:polysaccharide catabolic process"/>
    <property type="evidence" value="ECO:0007669"/>
    <property type="project" value="InterPro"/>
</dbReference>
<dbReference type="Proteomes" id="UP000663720">
    <property type="component" value="Chromosome"/>
</dbReference>
<name>A0A975BCD8_9BACT</name>
<dbReference type="Gene3D" id="1.10.1330.10">
    <property type="entry name" value="Dockerin domain"/>
    <property type="match status" value="1"/>
</dbReference>
<evidence type="ECO:0000313" key="7">
    <source>
        <dbReference type="EMBL" id="QTA82867.1"/>
    </source>
</evidence>
<dbReference type="AlphaFoldDB" id="A0A975BCD8"/>
<evidence type="ECO:0008006" key="9">
    <source>
        <dbReference type="Google" id="ProtNLM"/>
    </source>
</evidence>
<keyword evidence="4 6" id="KW-1133">Transmembrane helix</keyword>
<keyword evidence="5 6" id="KW-0472">Membrane</keyword>
<protein>
    <recommendedName>
        <fullName evidence="9">Dockerin domain-containing protein</fullName>
    </recommendedName>
</protein>
<comment type="subcellular location">
    <subcellularLocation>
        <location evidence="1">Membrane</location>
        <topology evidence="1">Single-pass membrane protein</topology>
    </subcellularLocation>
</comment>
<evidence type="ECO:0000256" key="3">
    <source>
        <dbReference type="ARBA" id="ARBA00022729"/>
    </source>
</evidence>
<dbReference type="GO" id="GO:0016020">
    <property type="term" value="C:membrane"/>
    <property type="evidence" value="ECO:0007669"/>
    <property type="project" value="UniProtKB-SubCell"/>
</dbReference>
<dbReference type="PANTHER" id="PTHR21419">
    <property type="match status" value="1"/>
</dbReference>
<dbReference type="InterPro" id="IPR018247">
    <property type="entry name" value="EF_Hand_1_Ca_BS"/>
</dbReference>
<evidence type="ECO:0000313" key="8">
    <source>
        <dbReference type="Proteomes" id="UP000663720"/>
    </source>
</evidence>
<evidence type="ECO:0000256" key="5">
    <source>
        <dbReference type="ARBA" id="ARBA00023136"/>
    </source>
</evidence>
<dbReference type="CDD" id="cd14256">
    <property type="entry name" value="Dockerin_I"/>
    <property type="match status" value="1"/>
</dbReference>